<dbReference type="InterPro" id="IPR005561">
    <property type="entry name" value="ANTAR"/>
</dbReference>
<dbReference type="GO" id="GO:0003723">
    <property type="term" value="F:RNA binding"/>
    <property type="evidence" value="ECO:0007669"/>
    <property type="project" value="InterPro"/>
</dbReference>
<name>A0A9D2K6R2_9FIRM</name>
<feature type="region of interest" description="Disordered" evidence="1">
    <location>
        <begin position="111"/>
        <end position="151"/>
    </location>
</feature>
<sequence>MRGIVIVFSREEDGKKIGRALERNGFQDSVCCSTAAQALQEASVMDGGIVISGVRLKDMHCSQLREYLPQGVELLVIGPEARLSDCPPDVMTVSAPVRVFDLVNTVRMMLSRGEKNRSGRETGGSHSGGPASGPAPENVRHGKTRSPEDERAIRKAKQLLMERNRLSEEAAHRYLQKRSMETGRTMAESARMVLVLYENE</sequence>
<evidence type="ECO:0000313" key="4">
    <source>
        <dbReference type="Proteomes" id="UP000824101"/>
    </source>
</evidence>
<dbReference type="Gene3D" id="1.10.10.10">
    <property type="entry name" value="Winged helix-like DNA-binding domain superfamily/Winged helix DNA-binding domain"/>
    <property type="match status" value="1"/>
</dbReference>
<dbReference type="Pfam" id="PF03861">
    <property type="entry name" value="ANTAR"/>
    <property type="match status" value="1"/>
</dbReference>
<proteinExistence type="predicted"/>
<dbReference type="AlphaFoldDB" id="A0A9D2K6R2"/>
<gene>
    <name evidence="3" type="ORF">IAA17_04890</name>
</gene>
<dbReference type="EMBL" id="DXBC01000073">
    <property type="protein sequence ID" value="HIZ79104.1"/>
    <property type="molecule type" value="Genomic_DNA"/>
</dbReference>
<dbReference type="SUPFAM" id="SSF52172">
    <property type="entry name" value="CheY-like"/>
    <property type="match status" value="1"/>
</dbReference>
<dbReference type="Proteomes" id="UP000824101">
    <property type="component" value="Unassembled WGS sequence"/>
</dbReference>
<feature type="domain" description="ANTAR" evidence="2">
    <location>
        <begin position="133"/>
        <end position="194"/>
    </location>
</feature>
<evidence type="ECO:0000259" key="2">
    <source>
        <dbReference type="PROSITE" id="PS50921"/>
    </source>
</evidence>
<reference evidence="3" key="1">
    <citation type="journal article" date="2021" name="PeerJ">
        <title>Extensive microbial diversity within the chicken gut microbiome revealed by metagenomics and culture.</title>
        <authorList>
            <person name="Gilroy R."/>
            <person name="Ravi A."/>
            <person name="Getino M."/>
            <person name="Pursley I."/>
            <person name="Horton D.L."/>
            <person name="Alikhan N.F."/>
            <person name="Baker D."/>
            <person name="Gharbi K."/>
            <person name="Hall N."/>
            <person name="Watson M."/>
            <person name="Adriaenssens E.M."/>
            <person name="Foster-Nyarko E."/>
            <person name="Jarju S."/>
            <person name="Secka A."/>
            <person name="Antonio M."/>
            <person name="Oren A."/>
            <person name="Chaudhuri R.R."/>
            <person name="La Ragione R."/>
            <person name="Hildebrand F."/>
            <person name="Pallen M.J."/>
        </authorList>
    </citation>
    <scope>NUCLEOTIDE SEQUENCE</scope>
    <source>
        <strain evidence="3">ChiBcec1-1093</strain>
    </source>
</reference>
<dbReference type="InterPro" id="IPR036388">
    <property type="entry name" value="WH-like_DNA-bd_sf"/>
</dbReference>
<dbReference type="SMART" id="SM01012">
    <property type="entry name" value="ANTAR"/>
    <property type="match status" value="1"/>
</dbReference>
<protein>
    <submittedName>
        <fullName evidence="3">ANTAR domain-containing protein</fullName>
    </submittedName>
</protein>
<comment type="caution">
    <text evidence="3">The sequence shown here is derived from an EMBL/GenBank/DDBJ whole genome shotgun (WGS) entry which is preliminary data.</text>
</comment>
<organism evidence="3 4">
    <name type="scientific">Candidatus Lachnoclostridium stercorigallinarum</name>
    <dbReference type="NCBI Taxonomy" id="2838634"/>
    <lineage>
        <taxon>Bacteria</taxon>
        <taxon>Bacillati</taxon>
        <taxon>Bacillota</taxon>
        <taxon>Clostridia</taxon>
        <taxon>Lachnospirales</taxon>
        <taxon>Lachnospiraceae</taxon>
    </lineage>
</organism>
<feature type="compositionally biased region" description="Gly residues" evidence="1">
    <location>
        <begin position="121"/>
        <end position="131"/>
    </location>
</feature>
<dbReference type="PROSITE" id="PS50921">
    <property type="entry name" value="ANTAR"/>
    <property type="match status" value="1"/>
</dbReference>
<accession>A0A9D2K6R2</accession>
<reference evidence="3" key="2">
    <citation type="submission" date="2021-04" db="EMBL/GenBank/DDBJ databases">
        <authorList>
            <person name="Gilroy R."/>
        </authorList>
    </citation>
    <scope>NUCLEOTIDE SEQUENCE</scope>
    <source>
        <strain evidence="3">ChiBcec1-1093</strain>
    </source>
</reference>
<evidence type="ECO:0000313" key="3">
    <source>
        <dbReference type="EMBL" id="HIZ79104.1"/>
    </source>
</evidence>
<dbReference type="InterPro" id="IPR011006">
    <property type="entry name" value="CheY-like_superfamily"/>
</dbReference>
<evidence type="ECO:0000256" key="1">
    <source>
        <dbReference type="SAM" id="MobiDB-lite"/>
    </source>
</evidence>